<accession>A0A8J3I933</accession>
<dbReference type="RefSeq" id="WP_220198194.1">
    <property type="nucleotide sequence ID" value="NZ_BNJF01000004.1"/>
</dbReference>
<evidence type="ECO:0000313" key="2">
    <source>
        <dbReference type="Proteomes" id="UP000612362"/>
    </source>
</evidence>
<name>A0A8J3I933_9CHLR</name>
<keyword evidence="2" id="KW-1185">Reference proteome</keyword>
<dbReference type="EMBL" id="BNJF01000004">
    <property type="protein sequence ID" value="GHO49080.1"/>
    <property type="molecule type" value="Genomic_DNA"/>
</dbReference>
<dbReference type="Gene3D" id="3.50.50.60">
    <property type="entry name" value="FAD/NAD(P)-binding domain"/>
    <property type="match status" value="1"/>
</dbReference>
<dbReference type="InterPro" id="IPR036188">
    <property type="entry name" value="FAD/NAD-bd_sf"/>
</dbReference>
<gene>
    <name evidence="1" type="ORF">KSX_72430</name>
</gene>
<dbReference type="PANTHER" id="PTHR10668:SF105">
    <property type="entry name" value="DEHYDROGENASE-RELATED"/>
    <property type="match status" value="1"/>
</dbReference>
<dbReference type="PANTHER" id="PTHR10668">
    <property type="entry name" value="PHYTOENE DEHYDROGENASE"/>
    <property type="match status" value="1"/>
</dbReference>
<comment type="caution">
    <text evidence="1">The sequence shown here is derived from an EMBL/GenBank/DDBJ whole genome shotgun (WGS) entry which is preliminary data.</text>
</comment>
<proteinExistence type="predicted"/>
<dbReference type="Pfam" id="PF13450">
    <property type="entry name" value="NAD_binding_8"/>
    <property type="match status" value="1"/>
</dbReference>
<organism evidence="1 2">
    <name type="scientific">Ktedonospora formicarum</name>
    <dbReference type="NCBI Taxonomy" id="2778364"/>
    <lineage>
        <taxon>Bacteria</taxon>
        <taxon>Bacillati</taxon>
        <taxon>Chloroflexota</taxon>
        <taxon>Ktedonobacteria</taxon>
        <taxon>Ktedonobacterales</taxon>
        <taxon>Ktedonobacteraceae</taxon>
        <taxon>Ktedonospora</taxon>
    </lineage>
</organism>
<reference evidence="1" key="1">
    <citation type="submission" date="2020-10" db="EMBL/GenBank/DDBJ databases">
        <title>Taxonomic study of unclassified bacteria belonging to the class Ktedonobacteria.</title>
        <authorList>
            <person name="Yabe S."/>
            <person name="Wang C.M."/>
            <person name="Zheng Y."/>
            <person name="Sakai Y."/>
            <person name="Cavaletti L."/>
            <person name="Monciardini P."/>
            <person name="Donadio S."/>
        </authorList>
    </citation>
    <scope>NUCLEOTIDE SEQUENCE</scope>
    <source>
        <strain evidence="1">SOSP1-1</strain>
    </source>
</reference>
<sequence length="480" mass="51738">MVTRSSSYDAIIVGAGPNGLAAAITIAQAGRSVLVLEAKETIGGGCRSDTVTLPGFTHDICSAIHPLALASPFFRALPLERYGVEWIHPTLPLAHPLDDGRAAVIARSIEATGESLGSDASAYKKLMQPLVENWQIIIDTFLGPLRSNILQHPLKMAQFGLLASRSGSGLARSHFNDSLARAIFAGMSAHAMLPLETPPGAAIGLIMGLLAHTVGWPLPKGGSQKIVDALAAYLRDLKGKIITGVEVKSLDDLPPAQVVLCDVTPRQLLRMAGSRLSGWYKRQLQHYRYGPGIFKLDIALDGPIPWTAEACKHAGTVHVGGTLSEIAAAERAVWKGIHPEHPFVLLAQQSLFDDTRAPADKHTVWAYCHVPHGSHVDMTERIEAQIERFAPGFRDRILSRHTANAIEVERYNPNYVGGDINGGVQDFRQLFTRPTLQPVPYATSDKHLYLCSSSTPPGGGVHGLCGYFAARAALQHLEAM</sequence>
<protein>
    <submittedName>
        <fullName evidence="1">FAD-dependent oxidoreductase</fullName>
    </submittedName>
</protein>
<evidence type="ECO:0000313" key="1">
    <source>
        <dbReference type="EMBL" id="GHO49080.1"/>
    </source>
</evidence>
<dbReference type="SUPFAM" id="SSF51905">
    <property type="entry name" value="FAD/NAD(P)-binding domain"/>
    <property type="match status" value="1"/>
</dbReference>
<dbReference type="Proteomes" id="UP000612362">
    <property type="component" value="Unassembled WGS sequence"/>
</dbReference>
<dbReference type="AlphaFoldDB" id="A0A8J3I933"/>